<keyword evidence="2" id="KW-1185">Reference proteome</keyword>
<reference evidence="1 2" key="1">
    <citation type="journal article" date="2018" name="Sci. Data">
        <title>The draft genome sequence of cork oak.</title>
        <authorList>
            <person name="Ramos A.M."/>
            <person name="Usie A."/>
            <person name="Barbosa P."/>
            <person name="Barros P.M."/>
            <person name="Capote T."/>
            <person name="Chaves I."/>
            <person name="Simoes F."/>
            <person name="Abreu I."/>
            <person name="Carrasquinho I."/>
            <person name="Faro C."/>
            <person name="Guimaraes J.B."/>
            <person name="Mendonca D."/>
            <person name="Nobrega F."/>
            <person name="Rodrigues L."/>
            <person name="Saibo N.J.M."/>
            <person name="Varela M.C."/>
            <person name="Egas C."/>
            <person name="Matos J."/>
            <person name="Miguel C.M."/>
            <person name="Oliveira M.M."/>
            <person name="Ricardo C.P."/>
            <person name="Goncalves S."/>
        </authorList>
    </citation>
    <scope>NUCLEOTIDE SEQUENCE [LARGE SCALE GENOMIC DNA]</scope>
    <source>
        <strain evidence="2">cv. HL8</strain>
    </source>
</reference>
<dbReference type="EMBL" id="PKMF04000318">
    <property type="protein sequence ID" value="KAK7837899.1"/>
    <property type="molecule type" value="Genomic_DNA"/>
</dbReference>
<accession>A0AAW0KHL8</accession>
<organism evidence="1 2">
    <name type="scientific">Quercus suber</name>
    <name type="common">Cork oak</name>
    <dbReference type="NCBI Taxonomy" id="58331"/>
    <lineage>
        <taxon>Eukaryota</taxon>
        <taxon>Viridiplantae</taxon>
        <taxon>Streptophyta</taxon>
        <taxon>Embryophyta</taxon>
        <taxon>Tracheophyta</taxon>
        <taxon>Spermatophyta</taxon>
        <taxon>Magnoliopsida</taxon>
        <taxon>eudicotyledons</taxon>
        <taxon>Gunneridae</taxon>
        <taxon>Pentapetalae</taxon>
        <taxon>rosids</taxon>
        <taxon>fabids</taxon>
        <taxon>Fagales</taxon>
        <taxon>Fagaceae</taxon>
        <taxon>Quercus</taxon>
    </lineage>
</organism>
<gene>
    <name evidence="1" type="ORF">CFP56_020619</name>
</gene>
<protein>
    <submittedName>
        <fullName evidence="1">Uncharacterized protein</fullName>
    </submittedName>
</protein>
<evidence type="ECO:0000313" key="1">
    <source>
        <dbReference type="EMBL" id="KAK7837899.1"/>
    </source>
</evidence>
<proteinExistence type="predicted"/>
<evidence type="ECO:0000313" key="2">
    <source>
        <dbReference type="Proteomes" id="UP000237347"/>
    </source>
</evidence>
<comment type="caution">
    <text evidence="1">The sequence shown here is derived from an EMBL/GenBank/DDBJ whole genome shotgun (WGS) entry which is preliminary data.</text>
</comment>
<name>A0AAW0KHL8_QUESU</name>
<dbReference type="Proteomes" id="UP000237347">
    <property type="component" value="Unassembled WGS sequence"/>
</dbReference>
<sequence length="142" mass="16127">MFICFKLYLINCSLEEIHLPAHVTFYFQVQSSPKSWLGFGHTDEVTCGGNALKFYAVDDNNRLLKIEDKVNLLLLLIIRSVNKLARSYKVQNHGNVLDIWMMSSVVTDLGVHMQVEALAASLRSWSWLVNMESSSNKTETTS</sequence>
<dbReference type="AlphaFoldDB" id="A0AAW0KHL8"/>